<feature type="domain" description="PA" evidence="3">
    <location>
        <begin position="292"/>
        <end position="367"/>
    </location>
</feature>
<dbReference type="Pfam" id="PF02225">
    <property type="entry name" value="PA"/>
    <property type="match status" value="1"/>
</dbReference>
<proteinExistence type="inferred from homology"/>
<evidence type="ECO:0008006" key="8">
    <source>
        <dbReference type="Google" id="ProtNLM"/>
    </source>
</evidence>
<dbReference type="CDD" id="cd08022">
    <property type="entry name" value="M28_PSMA_like"/>
    <property type="match status" value="1"/>
</dbReference>
<dbReference type="Pfam" id="PF04389">
    <property type="entry name" value="Peptidase_M28"/>
    <property type="match status" value="1"/>
</dbReference>
<dbReference type="OrthoDB" id="5841748at2759"/>
<feature type="domain" description="Transferrin receptor-like dimerisation" evidence="4">
    <location>
        <begin position="756"/>
        <end position="870"/>
    </location>
</feature>
<dbReference type="Gene3D" id="3.50.30.30">
    <property type="match status" value="1"/>
</dbReference>
<dbReference type="PANTHER" id="PTHR10404:SF46">
    <property type="entry name" value="VACUOLAR PROTEIN SORTING-ASSOCIATED PROTEIN 70"/>
    <property type="match status" value="1"/>
</dbReference>
<evidence type="ECO:0000259" key="3">
    <source>
        <dbReference type="Pfam" id="PF02225"/>
    </source>
</evidence>
<gene>
    <name evidence="6" type="ORF">AAT19DRAFT_11171</name>
</gene>
<protein>
    <recommendedName>
        <fullName evidence="8">Glutamate carboxypeptidase II</fullName>
    </recommendedName>
</protein>
<dbReference type="InterPro" id="IPR036757">
    <property type="entry name" value="TFR-like_dimer_dom_sf"/>
</dbReference>
<feature type="domain" description="Peptidase M28" evidence="5">
    <location>
        <begin position="494"/>
        <end position="694"/>
    </location>
</feature>
<dbReference type="Gene3D" id="3.40.630.10">
    <property type="entry name" value="Zn peptidases"/>
    <property type="match status" value="1"/>
</dbReference>
<dbReference type="PANTHER" id="PTHR10404">
    <property type="entry name" value="N-ACETYLATED-ALPHA-LINKED ACIDIC DIPEPTIDASE"/>
    <property type="match status" value="1"/>
</dbReference>
<dbReference type="InterPro" id="IPR003137">
    <property type="entry name" value="PA_domain"/>
</dbReference>
<dbReference type="SUPFAM" id="SSF53187">
    <property type="entry name" value="Zn-dependent exopeptidases"/>
    <property type="match status" value="1"/>
</dbReference>
<feature type="compositionally biased region" description="Low complexity" evidence="2">
    <location>
        <begin position="16"/>
        <end position="31"/>
    </location>
</feature>
<dbReference type="EMBL" id="LCTV02000015">
    <property type="protein sequence ID" value="PRQ70422.1"/>
    <property type="molecule type" value="Genomic_DNA"/>
</dbReference>
<dbReference type="InterPro" id="IPR039373">
    <property type="entry name" value="Peptidase_M28B"/>
</dbReference>
<dbReference type="GO" id="GO:0004180">
    <property type="term" value="F:carboxypeptidase activity"/>
    <property type="evidence" value="ECO:0007669"/>
    <property type="project" value="TreeGrafter"/>
</dbReference>
<organism evidence="6 7">
    <name type="scientific">Rhodotorula toruloides</name>
    <name type="common">Yeast</name>
    <name type="synonym">Rhodosporidium toruloides</name>
    <dbReference type="NCBI Taxonomy" id="5286"/>
    <lineage>
        <taxon>Eukaryota</taxon>
        <taxon>Fungi</taxon>
        <taxon>Dikarya</taxon>
        <taxon>Basidiomycota</taxon>
        <taxon>Pucciniomycotina</taxon>
        <taxon>Microbotryomycetes</taxon>
        <taxon>Sporidiobolales</taxon>
        <taxon>Sporidiobolaceae</taxon>
        <taxon>Rhodotorula</taxon>
    </lineage>
</organism>
<comment type="caution">
    <text evidence="6">The sequence shown here is derived from an EMBL/GenBank/DDBJ whole genome shotgun (WGS) entry which is preliminary data.</text>
</comment>
<accession>A0A2S9ZXE8</accession>
<evidence type="ECO:0000259" key="5">
    <source>
        <dbReference type="Pfam" id="PF04389"/>
    </source>
</evidence>
<feature type="region of interest" description="Disordered" evidence="2">
    <location>
        <begin position="1"/>
        <end position="31"/>
    </location>
</feature>
<dbReference type="Pfam" id="PF04253">
    <property type="entry name" value="TFR_dimer"/>
    <property type="match status" value="1"/>
</dbReference>
<evidence type="ECO:0000313" key="6">
    <source>
        <dbReference type="EMBL" id="PRQ70422.1"/>
    </source>
</evidence>
<dbReference type="SUPFAM" id="SSF52025">
    <property type="entry name" value="PA domain"/>
    <property type="match status" value="1"/>
</dbReference>
<dbReference type="FunFam" id="3.40.630.10:FF:000101">
    <property type="entry name" value="N-acetylated alpha-linked acidic dipeptidase like 1"/>
    <property type="match status" value="1"/>
</dbReference>
<reference evidence="6 7" key="1">
    <citation type="journal article" date="2018" name="Elife">
        <title>Functional genomics of lipid metabolism in the oleaginous yeast Rhodosporidium toruloides.</title>
        <authorList>
            <person name="Coradetti S.T."/>
            <person name="Pinel D."/>
            <person name="Geiselman G."/>
            <person name="Ito M."/>
            <person name="Mondo S."/>
            <person name="Reilly M.C."/>
            <person name="Cheng Y.F."/>
            <person name="Bauer S."/>
            <person name="Grigoriev I."/>
            <person name="Gladden J.M."/>
            <person name="Simmons B.A."/>
            <person name="Brem R."/>
            <person name="Arkin A.P."/>
            <person name="Skerker J.M."/>
        </authorList>
    </citation>
    <scope>NUCLEOTIDE SEQUENCE [LARGE SCALE GENOMIC DNA]</scope>
    <source>
        <strain evidence="6 7">NBRC 0880</strain>
    </source>
</reference>
<dbReference type="SUPFAM" id="SSF47672">
    <property type="entry name" value="Transferrin receptor-like dimerisation domain"/>
    <property type="match status" value="1"/>
</dbReference>
<dbReference type="InterPro" id="IPR007484">
    <property type="entry name" value="Peptidase_M28"/>
</dbReference>
<name>A0A2S9ZXE8_RHOTO</name>
<dbReference type="Gene3D" id="1.20.930.40">
    <property type="entry name" value="Transferrin receptor-like, dimerisation domain"/>
    <property type="match status" value="1"/>
</dbReference>
<dbReference type="AlphaFoldDB" id="A0A2S9ZXE8"/>
<sequence>MTEKKSLADLAASKEPLLPLQTPSSSSPPRQTRTSLLKVIVALCALGSLWYQFGIATSTDGLARGGDWRSLARFGRHGCSHGGKGRLAWKATRLSEKDTQDTLLTVPSAESAKNASRAYTAHTHVAGTPEDRNVALLIKSQWEEILGADADPENKRVFDAGTDASREALLGRSKHGRHDDKKHKKHKKGLVLKIRRWMEKIARRARYGHHHGKKGHDHKGRHEPRLERPRVWTDTYYSLLNYPVSASLSITPPGASEPSWRAKLKEEVFKEDPTSGEGPGIWHGFSKNGTAKGQLVYASRGTKEDFELLKSKGVNVEGKIVAVQYGGSFRGLKVKAAAEAGAVGVVIFTDPIEDGEVTASAGHAAYPAGPARAPSSVQRGSVQYLSLYPGDPLTPGQPSYNPDLPNAPDRLDRDDPSVNVPTIPSLPLSYEDAIPLLKSLNGKGFKLEDGREGKPEGWREGALREYGVEYFTGPGEDEIELVNNVDDKITPIWNTYALIPGHIKDEVVVIGNHHDAWTFGAGDPNSGTSSMHETVRAFGSLLEKGWKPLRTILVAAWDAEEYGLIGSTEFGEDFAPWLKKNVVAYLNVDVSVSGPIFELNASPSFADLLRNVSAQVSDPSREGKTLADVWEGGDDEEEVTDEDSEKKLLPIAALGSGSDFTVFLQRLGIASANFAMRRSKKSPVYHYHSNYDSFHWQSTFGDPTYQRHIAVSKVLGLAAVRLVDDLVLPINVTAYAVELGRYVDKVASLPLASSLDFTRLRSLTSAILLTSQRIEQKGTKVAHAVEEKGDKRAIRQLRAVNKAIKAFETGFLGDEQGLKGREWYRHLGVAPGRWLGYGATTLPGLAEALTLDQDVEQAKVEIKRLEKAFATILKGLVKGVKA</sequence>
<dbReference type="Proteomes" id="UP000239560">
    <property type="component" value="Unassembled WGS sequence"/>
</dbReference>
<evidence type="ECO:0000313" key="7">
    <source>
        <dbReference type="Proteomes" id="UP000239560"/>
    </source>
</evidence>
<comment type="similarity">
    <text evidence="1">Belongs to the peptidase M28 family. M28B subfamily.</text>
</comment>
<dbReference type="InterPro" id="IPR007365">
    <property type="entry name" value="TFR-like_dimer_dom"/>
</dbReference>
<feature type="region of interest" description="Disordered" evidence="2">
    <location>
        <begin position="387"/>
        <end position="415"/>
    </location>
</feature>
<dbReference type="InterPro" id="IPR046450">
    <property type="entry name" value="PA_dom_sf"/>
</dbReference>
<evidence type="ECO:0000256" key="1">
    <source>
        <dbReference type="ARBA" id="ARBA00005634"/>
    </source>
</evidence>
<evidence type="ECO:0000256" key="2">
    <source>
        <dbReference type="SAM" id="MobiDB-lite"/>
    </source>
</evidence>
<evidence type="ECO:0000259" key="4">
    <source>
        <dbReference type="Pfam" id="PF04253"/>
    </source>
</evidence>
<dbReference type="CDD" id="cd02121">
    <property type="entry name" value="PA_GCPII_like"/>
    <property type="match status" value="1"/>
</dbReference>